<comment type="similarity">
    <text evidence="1">Belongs to the UPF0545 family.</text>
</comment>
<evidence type="ECO:0000313" key="5">
    <source>
        <dbReference type="Ensembl" id="ENSVKKP00000026204.1"/>
    </source>
</evidence>
<proteinExistence type="inferred from homology"/>
<keyword evidence="6" id="KW-1185">Reference proteome</keyword>
<dbReference type="GO" id="GO:0043083">
    <property type="term" value="C:synaptic cleft"/>
    <property type="evidence" value="ECO:0007669"/>
    <property type="project" value="UniProtKB-SubCell"/>
</dbReference>
<comment type="subcellular location">
    <subcellularLocation>
        <location evidence="2">Synaptic cleft</location>
    </subcellularLocation>
</comment>
<reference evidence="5" key="1">
    <citation type="submission" date="2025-08" db="UniProtKB">
        <authorList>
            <consortium name="Ensembl"/>
        </authorList>
    </citation>
    <scope>IDENTIFICATION</scope>
</reference>
<dbReference type="PANTHER" id="PTHR28052:SF1">
    <property type="entry name" value="UPF0545 PROTEIN C22ORF39"/>
    <property type="match status" value="1"/>
</dbReference>
<evidence type="ECO:0000256" key="4">
    <source>
        <dbReference type="ARBA" id="ARBA00044235"/>
    </source>
</evidence>
<evidence type="ECO:0000256" key="2">
    <source>
        <dbReference type="ARBA" id="ARBA00043942"/>
    </source>
</evidence>
<dbReference type="InterPro" id="IPR021475">
    <property type="entry name" value="Pants/Emi1-like"/>
</dbReference>
<evidence type="ECO:0000256" key="3">
    <source>
        <dbReference type="ARBA" id="ARBA00044072"/>
    </source>
</evidence>
<protein>
    <recommendedName>
        <fullName evidence="3">Synaptic plasticity regulator PANTS</fullName>
    </recommendedName>
    <alternativeName>
        <fullName evidence="4">Plasticity-associated neural transcript short</fullName>
    </alternativeName>
</protein>
<dbReference type="OMA" id="CHLYKDE"/>
<organism evidence="5 6">
    <name type="scientific">Varanus komodoensis</name>
    <name type="common">Komodo dragon</name>
    <dbReference type="NCBI Taxonomy" id="61221"/>
    <lineage>
        <taxon>Eukaryota</taxon>
        <taxon>Metazoa</taxon>
        <taxon>Chordata</taxon>
        <taxon>Craniata</taxon>
        <taxon>Vertebrata</taxon>
        <taxon>Euteleostomi</taxon>
        <taxon>Lepidosauria</taxon>
        <taxon>Squamata</taxon>
        <taxon>Bifurcata</taxon>
        <taxon>Unidentata</taxon>
        <taxon>Episquamata</taxon>
        <taxon>Toxicofera</taxon>
        <taxon>Anguimorpha</taxon>
        <taxon>Paleoanguimorpha</taxon>
        <taxon>Varanoidea</taxon>
        <taxon>Varanidae</taxon>
        <taxon>Varanus</taxon>
    </lineage>
</organism>
<evidence type="ECO:0000256" key="1">
    <source>
        <dbReference type="ARBA" id="ARBA00006412"/>
    </source>
</evidence>
<dbReference type="Proteomes" id="UP000694545">
    <property type="component" value="Unplaced"/>
</dbReference>
<dbReference type="PANTHER" id="PTHR28052">
    <property type="entry name" value="UPF0545 PROTEIN C22ORF39"/>
    <property type="match status" value="1"/>
</dbReference>
<reference evidence="5" key="2">
    <citation type="submission" date="2025-09" db="UniProtKB">
        <authorList>
            <consortium name="Ensembl"/>
        </authorList>
    </citation>
    <scope>IDENTIFICATION</scope>
</reference>
<name>A0A8D2LS07_VARKO</name>
<dbReference type="Ensembl" id="ENSVKKT00000026847.1">
    <property type="protein sequence ID" value="ENSVKKP00000026204.1"/>
    <property type="gene ID" value="ENSVKKG00000017125.1"/>
</dbReference>
<accession>A0A8D2LS07</accession>
<sequence length="105" mass="12785">LSGFCVWQPPRVCEDYWAEWKHCRSIQNVFHNYYTYGKAPSCAQWKRDYQDCREWEKTRNAAAKDSLCSSERKRVEEKQKHAPVWEFRKKPPLDWHLPLNEEKPK</sequence>
<evidence type="ECO:0000313" key="6">
    <source>
        <dbReference type="Proteomes" id="UP000694545"/>
    </source>
</evidence>
<dbReference type="Pfam" id="PF11326">
    <property type="entry name" value="PANTS-like"/>
    <property type="match status" value="1"/>
</dbReference>
<dbReference type="AlphaFoldDB" id="A0A8D2LS07"/>